<dbReference type="GO" id="GO:0003677">
    <property type="term" value="F:DNA binding"/>
    <property type="evidence" value="ECO:0007669"/>
    <property type="project" value="InterPro"/>
</dbReference>
<feature type="region of interest" description="Disordered" evidence="2">
    <location>
        <begin position="51"/>
        <end position="87"/>
    </location>
</feature>
<gene>
    <name evidence="4" type="ORF">HNR61_003629</name>
</gene>
<feature type="compositionally biased region" description="Low complexity" evidence="2">
    <location>
        <begin position="51"/>
        <end position="61"/>
    </location>
</feature>
<sequence>MIRVYNNRADATKAGNIMHLTGGNLLFGQNWTVNAPPAPLRAVRERLGEASSTIRASRRSAPCPRKTEAERNETAQRIDPIPRPDPHDCRHTAASWLVQEGVPLYHVQALLGHESASTTERYAHLAPDRMDSIIEAWTKIRAYQERMAVRNQVRSQG</sequence>
<keyword evidence="5" id="KW-1185">Reference proteome</keyword>
<evidence type="ECO:0000259" key="3">
    <source>
        <dbReference type="PROSITE" id="PS51898"/>
    </source>
</evidence>
<dbReference type="EMBL" id="JACJIA010000004">
    <property type="protein sequence ID" value="MBA8951989.1"/>
    <property type="molecule type" value="Genomic_DNA"/>
</dbReference>
<reference evidence="4 5" key="1">
    <citation type="submission" date="2020-08" db="EMBL/GenBank/DDBJ databases">
        <title>Genomic Encyclopedia of Type Strains, Phase IV (KMG-IV): sequencing the most valuable type-strain genomes for metagenomic binning, comparative biology and taxonomic classification.</title>
        <authorList>
            <person name="Goeker M."/>
        </authorList>
    </citation>
    <scope>NUCLEOTIDE SEQUENCE [LARGE SCALE GENOMIC DNA]</scope>
    <source>
        <strain evidence="4 5">DSM 44197</strain>
    </source>
</reference>
<dbReference type="InterPro" id="IPR013762">
    <property type="entry name" value="Integrase-like_cat_sf"/>
</dbReference>
<dbReference type="GO" id="GO:0006310">
    <property type="term" value="P:DNA recombination"/>
    <property type="evidence" value="ECO:0007669"/>
    <property type="project" value="UniProtKB-KW"/>
</dbReference>
<feature type="domain" description="Tyr recombinase" evidence="3">
    <location>
        <begin position="1"/>
        <end position="135"/>
    </location>
</feature>
<name>A0A7W3QLY5_ACTNM</name>
<dbReference type="RefSeq" id="WP_312897947.1">
    <property type="nucleotide sequence ID" value="NZ_BAAALP010000014.1"/>
</dbReference>
<dbReference type="InterPro" id="IPR002104">
    <property type="entry name" value="Integrase_catalytic"/>
</dbReference>
<accession>A0A7W3QLY5</accession>
<evidence type="ECO:0000256" key="2">
    <source>
        <dbReference type="SAM" id="MobiDB-lite"/>
    </source>
</evidence>
<dbReference type="InterPro" id="IPR011010">
    <property type="entry name" value="DNA_brk_join_enz"/>
</dbReference>
<dbReference type="AlphaFoldDB" id="A0A7W3QLY5"/>
<dbReference type="SUPFAM" id="SSF56349">
    <property type="entry name" value="DNA breaking-rejoining enzymes"/>
    <property type="match status" value="1"/>
</dbReference>
<dbReference type="Gene3D" id="1.10.443.10">
    <property type="entry name" value="Intergrase catalytic core"/>
    <property type="match status" value="1"/>
</dbReference>
<evidence type="ECO:0000313" key="5">
    <source>
        <dbReference type="Proteomes" id="UP000572680"/>
    </source>
</evidence>
<dbReference type="Proteomes" id="UP000572680">
    <property type="component" value="Unassembled WGS sequence"/>
</dbReference>
<dbReference type="GO" id="GO:0015074">
    <property type="term" value="P:DNA integration"/>
    <property type="evidence" value="ECO:0007669"/>
    <property type="project" value="InterPro"/>
</dbReference>
<protein>
    <submittedName>
        <fullName evidence="4">Integrase</fullName>
    </submittedName>
</protein>
<dbReference type="Pfam" id="PF00589">
    <property type="entry name" value="Phage_integrase"/>
    <property type="match status" value="1"/>
</dbReference>
<proteinExistence type="predicted"/>
<evidence type="ECO:0000256" key="1">
    <source>
        <dbReference type="ARBA" id="ARBA00023172"/>
    </source>
</evidence>
<organism evidence="4 5">
    <name type="scientific">Actinomadura namibiensis</name>
    <dbReference type="NCBI Taxonomy" id="182080"/>
    <lineage>
        <taxon>Bacteria</taxon>
        <taxon>Bacillati</taxon>
        <taxon>Actinomycetota</taxon>
        <taxon>Actinomycetes</taxon>
        <taxon>Streptosporangiales</taxon>
        <taxon>Thermomonosporaceae</taxon>
        <taxon>Actinomadura</taxon>
    </lineage>
</organism>
<keyword evidence="1" id="KW-0233">DNA recombination</keyword>
<feature type="compositionally biased region" description="Basic and acidic residues" evidence="2">
    <location>
        <begin position="65"/>
        <end position="87"/>
    </location>
</feature>
<dbReference type="PROSITE" id="PS51898">
    <property type="entry name" value="TYR_RECOMBINASE"/>
    <property type="match status" value="1"/>
</dbReference>
<evidence type="ECO:0000313" key="4">
    <source>
        <dbReference type="EMBL" id="MBA8951989.1"/>
    </source>
</evidence>
<comment type="caution">
    <text evidence="4">The sequence shown here is derived from an EMBL/GenBank/DDBJ whole genome shotgun (WGS) entry which is preliminary data.</text>
</comment>